<dbReference type="Proteomes" id="UP000001811">
    <property type="component" value="Unplaced"/>
</dbReference>
<dbReference type="PROSITE" id="PS50053">
    <property type="entry name" value="UBIQUITIN_2"/>
    <property type="match status" value="1"/>
</dbReference>
<dbReference type="InterPro" id="IPR019956">
    <property type="entry name" value="Ubiquitin_dom"/>
</dbReference>
<dbReference type="FunFam" id="3.10.20.90:FF:000160">
    <property type="entry name" value="Polyubiquitin-C"/>
    <property type="match status" value="1"/>
</dbReference>
<dbReference type="SMART" id="SM00213">
    <property type="entry name" value="UBQ"/>
    <property type="match status" value="1"/>
</dbReference>
<name>A0A5F9CXW9_RABIT</name>
<reference evidence="2 3" key="1">
    <citation type="journal article" date="2011" name="Nature">
        <title>A high-resolution map of human evolutionary constraint using 29 mammals.</title>
        <authorList>
            <person name="Lindblad-Toh K."/>
            <person name="Garber M."/>
            <person name="Zuk O."/>
            <person name="Lin M.F."/>
            <person name="Parker B.J."/>
            <person name="Washietl S."/>
            <person name="Kheradpour P."/>
            <person name="Ernst J."/>
            <person name="Jordan G."/>
            <person name="Mauceli E."/>
            <person name="Ward L.D."/>
            <person name="Lowe C.B."/>
            <person name="Holloway A.K."/>
            <person name="Clamp M."/>
            <person name="Gnerre S."/>
            <person name="Alfoldi J."/>
            <person name="Beal K."/>
            <person name="Chang J."/>
            <person name="Clawson H."/>
            <person name="Cuff J."/>
            <person name="Di Palma F."/>
            <person name="Fitzgerald S."/>
            <person name="Flicek P."/>
            <person name="Guttman M."/>
            <person name="Hubisz M.J."/>
            <person name="Jaffe D.B."/>
            <person name="Jungreis I."/>
            <person name="Kent W.J."/>
            <person name="Kostka D."/>
            <person name="Lara M."/>
            <person name="Martins A.L."/>
            <person name="Massingham T."/>
            <person name="Moltke I."/>
            <person name="Raney B.J."/>
            <person name="Rasmussen M.D."/>
            <person name="Robinson J."/>
            <person name="Stark A."/>
            <person name="Vilella A.J."/>
            <person name="Wen J."/>
            <person name="Xie X."/>
            <person name="Zody M.C."/>
            <person name="Baldwin J."/>
            <person name="Bloom T."/>
            <person name="Chin C.W."/>
            <person name="Heiman D."/>
            <person name="Nicol R."/>
            <person name="Nusbaum C."/>
            <person name="Young S."/>
            <person name="Wilkinson J."/>
            <person name="Worley K.C."/>
            <person name="Kovar C.L."/>
            <person name="Muzny D.M."/>
            <person name="Gibbs R.A."/>
            <person name="Cree A."/>
            <person name="Dihn H.H."/>
            <person name="Fowler G."/>
            <person name="Jhangiani S."/>
            <person name="Joshi V."/>
            <person name="Lee S."/>
            <person name="Lewis L.R."/>
            <person name="Nazareth L.V."/>
            <person name="Okwuonu G."/>
            <person name="Santibanez J."/>
            <person name="Warren W.C."/>
            <person name="Mardis E.R."/>
            <person name="Weinstock G.M."/>
            <person name="Wilson R.K."/>
            <person name="Delehaunty K."/>
            <person name="Dooling D."/>
            <person name="Fronik C."/>
            <person name="Fulton L."/>
            <person name="Fulton B."/>
            <person name="Graves T."/>
            <person name="Minx P."/>
            <person name="Sodergren E."/>
            <person name="Birney E."/>
            <person name="Margulies E.H."/>
            <person name="Herrero J."/>
            <person name="Green E.D."/>
            <person name="Haussler D."/>
            <person name="Siepel A."/>
            <person name="Goldman N."/>
            <person name="Pollard K.S."/>
            <person name="Pedersen J.S."/>
            <person name="Lander E.S."/>
            <person name="Kellis M."/>
        </authorList>
    </citation>
    <scope>NUCLEOTIDE SEQUENCE [LARGE SCALE GENOMIC DNA]</scope>
    <source>
        <strain evidence="3">Thorbecke</strain>
    </source>
</reference>
<organism evidence="2 3">
    <name type="scientific">Oryctolagus cuniculus</name>
    <name type="common">Rabbit</name>
    <dbReference type="NCBI Taxonomy" id="9986"/>
    <lineage>
        <taxon>Eukaryota</taxon>
        <taxon>Metazoa</taxon>
        <taxon>Chordata</taxon>
        <taxon>Craniata</taxon>
        <taxon>Vertebrata</taxon>
        <taxon>Euteleostomi</taxon>
        <taxon>Mammalia</taxon>
        <taxon>Eutheria</taxon>
        <taxon>Euarchontoglires</taxon>
        <taxon>Glires</taxon>
        <taxon>Lagomorpha</taxon>
        <taxon>Leporidae</taxon>
        <taxon>Oryctolagus</taxon>
    </lineage>
</organism>
<dbReference type="PANTHER" id="PTHR10666">
    <property type="entry name" value="UBIQUITIN"/>
    <property type="match status" value="1"/>
</dbReference>
<dbReference type="Bgee" id="ENSOCUG00000032321">
    <property type="expression patterns" value="Expressed in blood and 13 other cell types or tissues"/>
</dbReference>
<dbReference type="InterPro" id="IPR019954">
    <property type="entry name" value="Ubiquitin_CS"/>
</dbReference>
<dbReference type="InterPro" id="IPR050158">
    <property type="entry name" value="Ubiquitin_ubiquitin-like"/>
</dbReference>
<dbReference type="SMR" id="A0A5F9CXW9"/>
<dbReference type="InParanoid" id="A0A5F9CXW9"/>
<dbReference type="PROSITE" id="PS00299">
    <property type="entry name" value="UBIQUITIN_1"/>
    <property type="match status" value="1"/>
</dbReference>
<dbReference type="SUPFAM" id="SSF54236">
    <property type="entry name" value="Ubiquitin-like"/>
    <property type="match status" value="1"/>
</dbReference>
<evidence type="ECO:0000313" key="2">
    <source>
        <dbReference type="Ensembl" id="ENSOCUP00000038446.1"/>
    </source>
</evidence>
<protein>
    <recommendedName>
        <fullName evidence="1">Ubiquitin-like domain-containing protein</fullName>
    </recommendedName>
</protein>
<dbReference type="Gene3D" id="3.10.20.90">
    <property type="entry name" value="Phosphatidylinositol 3-kinase Catalytic Subunit, Chain A, domain 1"/>
    <property type="match status" value="1"/>
</dbReference>
<dbReference type="PRINTS" id="PR00348">
    <property type="entry name" value="UBIQUITIN"/>
</dbReference>
<dbReference type="Ensembl" id="ENSOCUT00000046232.1">
    <property type="protein sequence ID" value="ENSOCUP00000038446.1"/>
    <property type="gene ID" value="ENSOCUG00000032321.1"/>
</dbReference>
<proteinExistence type="predicted"/>
<evidence type="ECO:0000313" key="3">
    <source>
        <dbReference type="Proteomes" id="UP000001811"/>
    </source>
</evidence>
<dbReference type="STRING" id="9986.ENSOCUP00000038446"/>
<evidence type="ECO:0000259" key="1">
    <source>
        <dbReference type="PROSITE" id="PS50053"/>
    </source>
</evidence>
<sequence>MQIFIKTITGKTISLELEPSDTKENVKVEIQDTDGIPPDQQILIFAGKQREDGRTASDYSIQKEDNLHHGAVIEEVLDHTQEVLRVL</sequence>
<dbReference type="AlphaFoldDB" id="A0A5F9CXW9"/>
<dbReference type="Pfam" id="PF00240">
    <property type="entry name" value="ubiquitin"/>
    <property type="match status" value="1"/>
</dbReference>
<reference evidence="2" key="3">
    <citation type="submission" date="2025-09" db="UniProtKB">
        <authorList>
            <consortium name="Ensembl"/>
        </authorList>
    </citation>
    <scope>IDENTIFICATION</scope>
    <source>
        <strain evidence="2">Thorbecke</strain>
    </source>
</reference>
<dbReference type="InterPro" id="IPR000626">
    <property type="entry name" value="Ubiquitin-like_dom"/>
</dbReference>
<keyword evidence="3" id="KW-1185">Reference proteome</keyword>
<dbReference type="InterPro" id="IPR029071">
    <property type="entry name" value="Ubiquitin-like_domsf"/>
</dbReference>
<feature type="domain" description="Ubiquitin-like" evidence="1">
    <location>
        <begin position="1"/>
        <end position="68"/>
    </location>
</feature>
<reference evidence="2" key="2">
    <citation type="submission" date="2025-08" db="UniProtKB">
        <authorList>
            <consortium name="Ensembl"/>
        </authorList>
    </citation>
    <scope>IDENTIFICATION</scope>
    <source>
        <strain evidence="2">Thorbecke</strain>
    </source>
</reference>
<accession>A0A5F9CXW9</accession>
<dbReference type="GeneTree" id="ENSGT00940000157820"/>